<gene>
    <name evidence="1" type="ORF">Fot_24299</name>
</gene>
<accession>A0ABD1U5T9</accession>
<organism evidence="1 2">
    <name type="scientific">Forsythia ovata</name>
    <dbReference type="NCBI Taxonomy" id="205694"/>
    <lineage>
        <taxon>Eukaryota</taxon>
        <taxon>Viridiplantae</taxon>
        <taxon>Streptophyta</taxon>
        <taxon>Embryophyta</taxon>
        <taxon>Tracheophyta</taxon>
        <taxon>Spermatophyta</taxon>
        <taxon>Magnoliopsida</taxon>
        <taxon>eudicotyledons</taxon>
        <taxon>Gunneridae</taxon>
        <taxon>Pentapetalae</taxon>
        <taxon>asterids</taxon>
        <taxon>lamiids</taxon>
        <taxon>Lamiales</taxon>
        <taxon>Oleaceae</taxon>
        <taxon>Forsythieae</taxon>
        <taxon>Forsythia</taxon>
    </lineage>
</organism>
<dbReference type="Proteomes" id="UP001604277">
    <property type="component" value="Unassembled WGS sequence"/>
</dbReference>
<keyword evidence="2" id="KW-1185">Reference proteome</keyword>
<protein>
    <submittedName>
        <fullName evidence="1">Uncharacterized protein</fullName>
    </submittedName>
</protein>
<reference evidence="2" key="1">
    <citation type="submission" date="2024-07" db="EMBL/GenBank/DDBJ databases">
        <title>Two chromosome-level genome assemblies of Korean endemic species Abeliophyllum distichum and Forsythia ovata (Oleaceae).</title>
        <authorList>
            <person name="Jang H."/>
        </authorList>
    </citation>
    <scope>NUCLEOTIDE SEQUENCE [LARGE SCALE GENOMIC DNA]</scope>
</reference>
<evidence type="ECO:0000313" key="2">
    <source>
        <dbReference type="Proteomes" id="UP001604277"/>
    </source>
</evidence>
<comment type="caution">
    <text evidence="1">The sequence shown here is derived from an EMBL/GenBank/DDBJ whole genome shotgun (WGS) entry which is preliminary data.</text>
</comment>
<name>A0ABD1U5T9_9LAMI</name>
<dbReference type="AlphaFoldDB" id="A0ABD1U5T9"/>
<evidence type="ECO:0000313" key="1">
    <source>
        <dbReference type="EMBL" id="KAL2520376.1"/>
    </source>
</evidence>
<sequence>MSCFTFPVSAFATSARDCVFLNSDLRLAVYFLRATPIASCRLVLPPPPRFITQGITYFEGTVNNPPCSDNDHLSQDLIVVHGSILLPLFRWTYSLRNLLSGLRTLGRNFLLPRTKKKESFALLTLDMRSLAESLQ</sequence>
<proteinExistence type="predicted"/>
<dbReference type="EMBL" id="JBFOLJ010000007">
    <property type="protein sequence ID" value="KAL2520376.1"/>
    <property type="molecule type" value="Genomic_DNA"/>
</dbReference>